<proteinExistence type="inferred from homology"/>
<dbReference type="OrthoDB" id="5449717at2"/>
<dbReference type="RefSeq" id="WP_072993283.1">
    <property type="nucleotide sequence ID" value="NZ_FQZB01000024.1"/>
</dbReference>
<evidence type="ECO:0000256" key="10">
    <source>
        <dbReference type="SAM" id="Phobius"/>
    </source>
</evidence>
<dbReference type="AlphaFoldDB" id="A0A1M6UNU6"/>
<dbReference type="EMBL" id="FQZB01000024">
    <property type="protein sequence ID" value="SHK70837.1"/>
    <property type="molecule type" value="Genomic_DNA"/>
</dbReference>
<evidence type="ECO:0000256" key="9">
    <source>
        <dbReference type="PROSITE-ProRule" id="PRU00284"/>
    </source>
</evidence>
<protein>
    <submittedName>
        <fullName evidence="13">Methyl-accepting chemotaxis sensory transducer with Cache sensor</fullName>
    </submittedName>
</protein>
<keyword evidence="3" id="KW-0145">Chemotaxis</keyword>
<evidence type="ECO:0000313" key="13">
    <source>
        <dbReference type="EMBL" id="SHK70837.1"/>
    </source>
</evidence>
<dbReference type="GO" id="GO:0007165">
    <property type="term" value="P:signal transduction"/>
    <property type="evidence" value="ECO:0007669"/>
    <property type="project" value="UniProtKB-KW"/>
</dbReference>
<organism evidence="13 14">
    <name type="scientific">Clostridium cavendishii DSM 21758</name>
    <dbReference type="NCBI Taxonomy" id="1121302"/>
    <lineage>
        <taxon>Bacteria</taxon>
        <taxon>Bacillati</taxon>
        <taxon>Bacillota</taxon>
        <taxon>Clostridia</taxon>
        <taxon>Eubacteriales</taxon>
        <taxon>Clostridiaceae</taxon>
        <taxon>Clostridium</taxon>
    </lineage>
</organism>
<dbReference type="SMART" id="SM00283">
    <property type="entry name" value="MA"/>
    <property type="match status" value="1"/>
</dbReference>
<dbReference type="CDD" id="cd12914">
    <property type="entry name" value="PDC1_DGC_like"/>
    <property type="match status" value="1"/>
</dbReference>
<evidence type="ECO:0000256" key="4">
    <source>
        <dbReference type="ARBA" id="ARBA00022692"/>
    </source>
</evidence>
<gene>
    <name evidence="13" type="ORF">SAMN02745163_04312</name>
</gene>
<dbReference type="Pfam" id="PF00015">
    <property type="entry name" value="MCPsignal"/>
    <property type="match status" value="1"/>
</dbReference>
<dbReference type="PANTHER" id="PTHR32089">
    <property type="entry name" value="METHYL-ACCEPTING CHEMOTAXIS PROTEIN MCPB"/>
    <property type="match status" value="1"/>
</dbReference>
<feature type="domain" description="HAMP" evidence="12">
    <location>
        <begin position="315"/>
        <end position="371"/>
    </location>
</feature>
<evidence type="ECO:0000256" key="2">
    <source>
        <dbReference type="ARBA" id="ARBA00022475"/>
    </source>
</evidence>
<keyword evidence="6 10" id="KW-0472">Membrane</keyword>
<evidence type="ECO:0000256" key="8">
    <source>
        <dbReference type="ARBA" id="ARBA00029447"/>
    </source>
</evidence>
<evidence type="ECO:0000256" key="5">
    <source>
        <dbReference type="ARBA" id="ARBA00022989"/>
    </source>
</evidence>
<name>A0A1M6UNU6_9CLOT</name>
<dbReference type="CDD" id="cd12912">
    <property type="entry name" value="PDC2_MCP_like"/>
    <property type="match status" value="1"/>
</dbReference>
<feature type="transmembrane region" description="Helical" evidence="10">
    <location>
        <begin position="7"/>
        <end position="26"/>
    </location>
</feature>
<comment type="similarity">
    <text evidence="8">Belongs to the methyl-accepting chemotaxis (MCP) protein family.</text>
</comment>
<evidence type="ECO:0000256" key="1">
    <source>
        <dbReference type="ARBA" id="ARBA00004651"/>
    </source>
</evidence>
<dbReference type="SUPFAM" id="SSF58104">
    <property type="entry name" value="Methyl-accepting chemotaxis protein (MCP) signaling domain"/>
    <property type="match status" value="1"/>
</dbReference>
<reference evidence="13 14" key="1">
    <citation type="submission" date="2016-11" db="EMBL/GenBank/DDBJ databases">
        <authorList>
            <person name="Jaros S."/>
            <person name="Januszkiewicz K."/>
            <person name="Wedrychowicz H."/>
        </authorList>
    </citation>
    <scope>NUCLEOTIDE SEQUENCE [LARGE SCALE GENOMIC DNA]</scope>
    <source>
        <strain evidence="13 14">DSM 21758</strain>
    </source>
</reference>
<evidence type="ECO:0000259" key="12">
    <source>
        <dbReference type="PROSITE" id="PS50885"/>
    </source>
</evidence>
<dbReference type="PROSITE" id="PS50111">
    <property type="entry name" value="CHEMOTAXIS_TRANSDUC_2"/>
    <property type="match status" value="1"/>
</dbReference>
<keyword evidence="14" id="KW-1185">Reference proteome</keyword>
<dbReference type="Pfam" id="PF00672">
    <property type="entry name" value="HAMP"/>
    <property type="match status" value="1"/>
</dbReference>
<dbReference type="STRING" id="1121302.SAMN02745163_04312"/>
<dbReference type="SMART" id="SM00304">
    <property type="entry name" value="HAMP"/>
    <property type="match status" value="1"/>
</dbReference>
<dbReference type="InterPro" id="IPR004089">
    <property type="entry name" value="MCPsignal_dom"/>
</dbReference>
<dbReference type="PROSITE" id="PS50885">
    <property type="entry name" value="HAMP"/>
    <property type="match status" value="1"/>
</dbReference>
<dbReference type="InterPro" id="IPR029151">
    <property type="entry name" value="Sensor-like_sf"/>
</dbReference>
<keyword evidence="2" id="KW-1003">Cell membrane</keyword>
<evidence type="ECO:0000256" key="7">
    <source>
        <dbReference type="ARBA" id="ARBA00023224"/>
    </source>
</evidence>
<dbReference type="GO" id="GO:0006935">
    <property type="term" value="P:chemotaxis"/>
    <property type="evidence" value="ECO:0007669"/>
    <property type="project" value="UniProtKB-KW"/>
</dbReference>
<evidence type="ECO:0000256" key="6">
    <source>
        <dbReference type="ARBA" id="ARBA00023136"/>
    </source>
</evidence>
<accession>A0A1M6UNU6</accession>
<dbReference type="GO" id="GO:0005886">
    <property type="term" value="C:plasma membrane"/>
    <property type="evidence" value="ECO:0007669"/>
    <property type="project" value="UniProtKB-SubCell"/>
</dbReference>
<dbReference type="Pfam" id="PF02743">
    <property type="entry name" value="dCache_1"/>
    <property type="match status" value="1"/>
</dbReference>
<dbReference type="InterPro" id="IPR003660">
    <property type="entry name" value="HAMP_dom"/>
</dbReference>
<dbReference type="InterPro" id="IPR033479">
    <property type="entry name" value="dCache_1"/>
</dbReference>
<evidence type="ECO:0000313" key="14">
    <source>
        <dbReference type="Proteomes" id="UP000184310"/>
    </source>
</evidence>
<keyword evidence="7 9" id="KW-0807">Transducer</keyword>
<evidence type="ECO:0000256" key="3">
    <source>
        <dbReference type="ARBA" id="ARBA00022500"/>
    </source>
</evidence>
<dbReference type="PANTHER" id="PTHR32089:SF112">
    <property type="entry name" value="LYSOZYME-LIKE PROTEIN-RELATED"/>
    <property type="match status" value="1"/>
</dbReference>
<comment type="subcellular location">
    <subcellularLocation>
        <location evidence="1">Cell membrane</location>
        <topology evidence="1">Multi-pass membrane protein</topology>
    </subcellularLocation>
</comment>
<dbReference type="Gene3D" id="1.10.287.950">
    <property type="entry name" value="Methyl-accepting chemotaxis protein"/>
    <property type="match status" value="1"/>
</dbReference>
<feature type="transmembrane region" description="Helical" evidence="10">
    <location>
        <begin position="291"/>
        <end position="313"/>
    </location>
</feature>
<keyword evidence="5 10" id="KW-1133">Transmembrane helix</keyword>
<dbReference type="Proteomes" id="UP000184310">
    <property type="component" value="Unassembled WGS sequence"/>
</dbReference>
<feature type="domain" description="Methyl-accepting transducer" evidence="11">
    <location>
        <begin position="390"/>
        <end position="648"/>
    </location>
</feature>
<sequence>MSIRKKIPALIAIIIIILMTITTVFISNRSSNIISSKTESEMKGVGTRTSEGISTVIEKEQSVIKIFAQKNTVMDFMKTANEALNSDAFVKSQQNLNSILEAYAKDTKNIEHIFLVDATGTIVSDSNKDYIGKSLNDRSYNKPSLEGKASISEVVLSKVTNNPIVVFTSPITVDNKVVGYVGTAVLGESISKYLGNIKVSNYSSSYAFLTDYKGTMIYHPTKEKIGKVTEVPEIKAIADKLNSGQKIEGSNIQYTFNKVDKMAYYHVIPETNWILVLTANKTEVMQDVNNMMYITILIAVILSVLAIVIGYMFSLKITKPIIRVTEIVDKTANLDLKDDNSYDDLLKSKDEVGDIGRSIGRMREILREMVGSLNTASETISSNAELVENLTFELKGYAEEAAIESQNLSAGMEENAATVEEVSASSDEMGRAVNEMAEKATEGSGNATDISERANELKSSAVESNNMANNTYVTVKADLEKAIENSKAIEKVNSLATSILDITEQTNLLALNAAIEAARAGEAGKGFAVVANEVRKLAEESAETAGNIQNIVYQVTSSVEELSRNSGKLLDFIDGTVLKDYRKLVETGNQYDEDANSVNSFMLDFSALAEELNASIAGIVNAIGEVANTVSDGAKGVNEISNRTTDINDKLENVKATTEKNKESAEQLREIISKFKL</sequence>
<dbReference type="CDD" id="cd06225">
    <property type="entry name" value="HAMP"/>
    <property type="match status" value="1"/>
</dbReference>
<keyword evidence="4 10" id="KW-0812">Transmembrane</keyword>
<evidence type="ECO:0000259" key="11">
    <source>
        <dbReference type="PROSITE" id="PS50111"/>
    </source>
</evidence>
<dbReference type="Gene3D" id="3.30.450.20">
    <property type="entry name" value="PAS domain"/>
    <property type="match status" value="2"/>
</dbReference>
<dbReference type="SUPFAM" id="SSF103190">
    <property type="entry name" value="Sensory domain-like"/>
    <property type="match status" value="1"/>
</dbReference>